<name>A0ABV7KZX2_9PROT</name>
<dbReference type="Gene3D" id="1.10.3080.10">
    <property type="entry name" value="Clc chloride channel"/>
    <property type="match status" value="1"/>
</dbReference>
<evidence type="ECO:0000256" key="2">
    <source>
        <dbReference type="ARBA" id="ARBA00022448"/>
    </source>
</evidence>
<dbReference type="Proteomes" id="UP001595528">
    <property type="component" value="Unassembled WGS sequence"/>
</dbReference>
<dbReference type="EMBL" id="JBHRTR010000025">
    <property type="protein sequence ID" value="MFC3227853.1"/>
    <property type="molecule type" value="Genomic_DNA"/>
</dbReference>
<protein>
    <submittedName>
        <fullName evidence="13">Chloride channel protein</fullName>
    </submittedName>
</protein>
<feature type="domain" description="CBS" evidence="12">
    <location>
        <begin position="543"/>
        <end position="605"/>
    </location>
</feature>
<dbReference type="InterPro" id="IPR046342">
    <property type="entry name" value="CBS_dom_sf"/>
</dbReference>
<keyword evidence="3 11" id="KW-0812">Transmembrane</keyword>
<evidence type="ECO:0000259" key="12">
    <source>
        <dbReference type="PROSITE" id="PS51371"/>
    </source>
</evidence>
<feature type="transmembrane region" description="Helical" evidence="11">
    <location>
        <begin position="320"/>
        <end position="340"/>
    </location>
</feature>
<feature type="transmembrane region" description="Helical" evidence="11">
    <location>
        <begin position="169"/>
        <end position="194"/>
    </location>
</feature>
<comment type="subcellular location">
    <subcellularLocation>
        <location evidence="1">Membrane</location>
        <topology evidence="1">Multi-pass membrane protein</topology>
    </subcellularLocation>
</comment>
<dbReference type="PRINTS" id="PR00762">
    <property type="entry name" value="CLCHANNEL"/>
</dbReference>
<feature type="transmembrane region" description="Helical" evidence="11">
    <location>
        <begin position="26"/>
        <end position="54"/>
    </location>
</feature>
<dbReference type="Gene3D" id="3.10.580.10">
    <property type="entry name" value="CBS-domain"/>
    <property type="match status" value="1"/>
</dbReference>
<evidence type="ECO:0000256" key="6">
    <source>
        <dbReference type="ARBA" id="ARBA00023136"/>
    </source>
</evidence>
<evidence type="ECO:0000256" key="4">
    <source>
        <dbReference type="ARBA" id="ARBA00022989"/>
    </source>
</evidence>
<dbReference type="Pfam" id="PF00571">
    <property type="entry name" value="CBS"/>
    <property type="match status" value="2"/>
</dbReference>
<evidence type="ECO:0000256" key="5">
    <source>
        <dbReference type="ARBA" id="ARBA00023065"/>
    </source>
</evidence>
<evidence type="ECO:0000256" key="10">
    <source>
        <dbReference type="PROSITE-ProRule" id="PRU00703"/>
    </source>
</evidence>
<dbReference type="PANTHER" id="PTHR43427">
    <property type="entry name" value="CHLORIDE CHANNEL PROTEIN CLC-E"/>
    <property type="match status" value="1"/>
</dbReference>
<dbReference type="InterPro" id="IPR014743">
    <property type="entry name" value="Cl-channel_core"/>
</dbReference>
<organism evidence="13 14">
    <name type="scientific">Marinibaculum pumilum</name>
    <dbReference type="NCBI Taxonomy" id="1766165"/>
    <lineage>
        <taxon>Bacteria</taxon>
        <taxon>Pseudomonadati</taxon>
        <taxon>Pseudomonadota</taxon>
        <taxon>Alphaproteobacteria</taxon>
        <taxon>Rhodospirillales</taxon>
        <taxon>Rhodospirillaceae</taxon>
        <taxon>Marinibaculum</taxon>
    </lineage>
</organism>
<dbReference type="InterPro" id="IPR001807">
    <property type="entry name" value="ClC"/>
</dbReference>
<feature type="transmembrane region" description="Helical" evidence="11">
    <location>
        <begin position="74"/>
        <end position="96"/>
    </location>
</feature>
<keyword evidence="6 11" id="KW-0472">Membrane</keyword>
<evidence type="ECO:0000256" key="9">
    <source>
        <dbReference type="ARBA" id="ARBA00023303"/>
    </source>
</evidence>
<evidence type="ECO:0000256" key="3">
    <source>
        <dbReference type="ARBA" id="ARBA00022692"/>
    </source>
</evidence>
<feature type="transmembrane region" description="Helical" evidence="11">
    <location>
        <begin position="352"/>
        <end position="371"/>
    </location>
</feature>
<dbReference type="SUPFAM" id="SSF54631">
    <property type="entry name" value="CBS-domain pair"/>
    <property type="match status" value="1"/>
</dbReference>
<dbReference type="CDD" id="cd00400">
    <property type="entry name" value="Voltage_gated_ClC"/>
    <property type="match status" value="1"/>
</dbReference>
<dbReference type="SUPFAM" id="SSF81340">
    <property type="entry name" value="Clc chloride channel"/>
    <property type="match status" value="1"/>
</dbReference>
<keyword evidence="14" id="KW-1185">Reference proteome</keyword>
<dbReference type="InterPro" id="IPR000644">
    <property type="entry name" value="CBS_dom"/>
</dbReference>
<keyword evidence="2" id="KW-0813">Transport</keyword>
<dbReference type="RefSeq" id="WP_379900382.1">
    <property type="nucleotide sequence ID" value="NZ_JBHRTR010000025.1"/>
</dbReference>
<keyword evidence="8" id="KW-0868">Chloride</keyword>
<proteinExistence type="predicted"/>
<keyword evidence="7" id="KW-0869">Chloride channel</keyword>
<reference evidence="14" key="1">
    <citation type="journal article" date="2019" name="Int. J. Syst. Evol. Microbiol.">
        <title>The Global Catalogue of Microorganisms (GCM) 10K type strain sequencing project: providing services to taxonomists for standard genome sequencing and annotation.</title>
        <authorList>
            <consortium name="The Broad Institute Genomics Platform"/>
            <consortium name="The Broad Institute Genome Sequencing Center for Infectious Disease"/>
            <person name="Wu L."/>
            <person name="Ma J."/>
        </authorList>
    </citation>
    <scope>NUCLEOTIDE SEQUENCE [LARGE SCALE GENOMIC DNA]</scope>
    <source>
        <strain evidence="14">KCTC 42964</strain>
    </source>
</reference>
<sequence>MDNRQLNKRLRVGLGRSRRALRNSTLALWAGSLIVGIGAGYGAIGIRLGIQYVQELFYGFPDERFHSKAMELDWWVILLAPAAGGLVVGLMVHFLLPNRRPQSFGAVIAATALRDGRIRLRDGLVNAGVNLVSLGAGASAGREGPVVHLGATIASEVSRVTGLNRSLTLSLAACGVASATAASFNAPMAGVFFALEVILGHYALHAFAPVVIAAVAGTILCRIHIGDFPAFFIPRYEIVTFFEFPAFVLLGVVSAAVAIVFMWSVFYGEDLVEKVTGRLKIPVWARPVIGGLLIGAIGIQFPQVLGVGYEATDEALRAAFGLDMLIVLLVLKTAAVSITLGCRFGGGIFSPALFVGAMAGGAFGLIAGMIFPDYAASHGLYALIGMGAVTAAVLGAPLTTTLIIFELTDDWRLAAALMVSVAVATLICSRFYGRSFFSRQMRRQGLDLVGGRERRLLRSRHVEEVMDRRFERLRADLSLATVQNAMRTAHYSDFIVVDEEGRLVGRLTFPELQEALLDIDEARDDGEEKAAEAAEARTAADIARKRVGYVALHEDLAHALNMLQTSGEPWLPVVDDRETRKVVGVLRQADVLLAYNRALLQARAEERGDEVPGR</sequence>
<feature type="transmembrane region" description="Helical" evidence="11">
    <location>
        <begin position="411"/>
        <end position="433"/>
    </location>
</feature>
<feature type="domain" description="CBS" evidence="12">
    <location>
        <begin position="466"/>
        <end position="525"/>
    </location>
</feature>
<dbReference type="PROSITE" id="PS51371">
    <property type="entry name" value="CBS"/>
    <property type="match status" value="2"/>
</dbReference>
<keyword evidence="10" id="KW-0129">CBS domain</keyword>
<evidence type="ECO:0000256" key="1">
    <source>
        <dbReference type="ARBA" id="ARBA00004141"/>
    </source>
</evidence>
<keyword evidence="5" id="KW-0406">Ion transport</keyword>
<dbReference type="InterPro" id="IPR050368">
    <property type="entry name" value="ClC-type_chloride_channel"/>
</dbReference>
<dbReference type="PANTHER" id="PTHR43427:SF6">
    <property type="entry name" value="CHLORIDE CHANNEL PROTEIN CLC-E"/>
    <property type="match status" value="1"/>
</dbReference>
<accession>A0ABV7KZX2</accession>
<feature type="transmembrane region" description="Helical" evidence="11">
    <location>
        <begin position="380"/>
        <end position="405"/>
    </location>
</feature>
<keyword evidence="4 11" id="KW-1133">Transmembrane helix</keyword>
<evidence type="ECO:0000256" key="11">
    <source>
        <dbReference type="SAM" id="Phobius"/>
    </source>
</evidence>
<evidence type="ECO:0000313" key="14">
    <source>
        <dbReference type="Proteomes" id="UP001595528"/>
    </source>
</evidence>
<dbReference type="Pfam" id="PF00654">
    <property type="entry name" value="Voltage_CLC"/>
    <property type="match status" value="1"/>
</dbReference>
<feature type="transmembrane region" description="Helical" evidence="11">
    <location>
        <begin position="288"/>
        <end position="308"/>
    </location>
</feature>
<dbReference type="CDD" id="cd02205">
    <property type="entry name" value="CBS_pair_SF"/>
    <property type="match status" value="1"/>
</dbReference>
<evidence type="ECO:0000256" key="7">
    <source>
        <dbReference type="ARBA" id="ARBA00023173"/>
    </source>
</evidence>
<comment type="caution">
    <text evidence="13">The sequence shown here is derived from an EMBL/GenBank/DDBJ whole genome shotgun (WGS) entry which is preliminary data.</text>
</comment>
<keyword evidence="9" id="KW-0407">Ion channel</keyword>
<evidence type="ECO:0000256" key="8">
    <source>
        <dbReference type="ARBA" id="ARBA00023214"/>
    </source>
</evidence>
<evidence type="ECO:0000313" key="13">
    <source>
        <dbReference type="EMBL" id="MFC3227853.1"/>
    </source>
</evidence>
<gene>
    <name evidence="13" type="ORF">ACFOGJ_11460</name>
</gene>
<feature type="transmembrane region" description="Helical" evidence="11">
    <location>
        <begin position="246"/>
        <end position="268"/>
    </location>
</feature>
<feature type="transmembrane region" description="Helical" evidence="11">
    <location>
        <begin position="206"/>
        <end position="225"/>
    </location>
</feature>